<dbReference type="RefSeq" id="XP_040620875.1">
    <property type="nucleotide sequence ID" value="XM_040761288.1"/>
</dbReference>
<evidence type="ECO:0000313" key="2">
    <source>
        <dbReference type="EMBL" id="KIH92865.1"/>
    </source>
</evidence>
<dbReference type="VEuPathDB" id="FungiDB:SPBR_02985"/>
<dbReference type="InterPro" id="IPR051678">
    <property type="entry name" value="AGP_Transferase"/>
</dbReference>
<dbReference type="GeneID" id="63676209"/>
<organism evidence="2 3">
    <name type="scientific">Sporothrix brasiliensis 5110</name>
    <dbReference type="NCBI Taxonomy" id="1398154"/>
    <lineage>
        <taxon>Eukaryota</taxon>
        <taxon>Fungi</taxon>
        <taxon>Dikarya</taxon>
        <taxon>Ascomycota</taxon>
        <taxon>Pezizomycotina</taxon>
        <taxon>Sordariomycetes</taxon>
        <taxon>Sordariomycetidae</taxon>
        <taxon>Ophiostomatales</taxon>
        <taxon>Ophiostomataceae</taxon>
        <taxon>Sporothrix</taxon>
    </lineage>
</organism>
<comment type="caution">
    <text evidence="2">The sequence shown here is derived from an EMBL/GenBank/DDBJ whole genome shotgun (WGS) entry which is preliminary data.</text>
</comment>
<feature type="domain" description="Aminoglycoside phosphotransferase" evidence="1">
    <location>
        <begin position="85"/>
        <end position="308"/>
    </location>
</feature>
<gene>
    <name evidence="2" type="ORF">SPBR_02985</name>
</gene>
<dbReference type="Pfam" id="PF01636">
    <property type="entry name" value="APH"/>
    <property type="match status" value="1"/>
</dbReference>
<dbReference type="Proteomes" id="UP000031575">
    <property type="component" value="Unassembled WGS sequence"/>
</dbReference>
<keyword evidence="3" id="KW-1185">Reference proteome</keyword>
<dbReference type="HOGENOM" id="CLU_765423_0_0_1"/>
<dbReference type="PANTHER" id="PTHR21310:SF54">
    <property type="entry name" value="AMINOGLYCOSIDE PHOSPHOTRANSFERASE DOMAIN-CONTAINING PROTEIN"/>
    <property type="match status" value="1"/>
</dbReference>
<evidence type="ECO:0000313" key="3">
    <source>
        <dbReference type="Proteomes" id="UP000031575"/>
    </source>
</evidence>
<evidence type="ECO:0000259" key="1">
    <source>
        <dbReference type="Pfam" id="PF01636"/>
    </source>
</evidence>
<accession>A0A0C2J1H5</accession>
<sequence>MTDLAPQEQFAFPFVDNYNVPGSAFEQTGFDKLPKPDDVRLGLLQYRERRADAWELSNGFLRPSVMMYRELGLAVKFGHHVSVSEAHALLFVRKHCPEVPVPEVYAWRRNRRQTFIYMQHIEGQKVHFEDLDEDQLRSFARALERVPQSLVSPIPFIGWCPVVASPIMYGDALSFSTTNKLGHVNGRPLRNWEFINSATPHAGPFPSLAAFHDWLTTDFGKSPSMSRGLCAPTATYDADTARRHVRTAENRARLATKVPIVLTHGRLGSENVLVRYPAHDGGSSSGPSPPQIVAVLDWSTAGWMPAHWEHCGEMCNDDKACILHEQFIDGPSKNGHGDTAKVDGAVLDHVNSVVHFTLSASH</sequence>
<reference evidence="2 3" key="1">
    <citation type="journal article" date="2014" name="BMC Genomics">
        <title>Comparative genomics of the major fungal agents of human and animal Sporotrichosis: Sporothrix schenckii and Sporothrix brasiliensis.</title>
        <authorList>
            <person name="Teixeira M.M."/>
            <person name="de Almeida L.G."/>
            <person name="Kubitschek-Barreira P."/>
            <person name="Alves F.L."/>
            <person name="Kioshima E.S."/>
            <person name="Abadio A.K."/>
            <person name="Fernandes L."/>
            <person name="Derengowski L.S."/>
            <person name="Ferreira K.S."/>
            <person name="Souza R.C."/>
            <person name="Ruiz J.C."/>
            <person name="de Andrade N.C."/>
            <person name="Paes H.C."/>
            <person name="Nicola A.M."/>
            <person name="Albuquerque P."/>
            <person name="Gerber A.L."/>
            <person name="Martins V.P."/>
            <person name="Peconick L.D."/>
            <person name="Neto A.V."/>
            <person name="Chaucanez C.B."/>
            <person name="Silva P.A."/>
            <person name="Cunha O.L."/>
            <person name="de Oliveira F.F."/>
            <person name="dos Santos T.C."/>
            <person name="Barros A.L."/>
            <person name="Soares M.A."/>
            <person name="de Oliveira L.M."/>
            <person name="Marini M.M."/>
            <person name="Villalobos-Duno H."/>
            <person name="Cunha M.M."/>
            <person name="de Hoog S."/>
            <person name="da Silveira J.F."/>
            <person name="Henrissat B."/>
            <person name="Nino-Vega G.A."/>
            <person name="Cisalpino P.S."/>
            <person name="Mora-Montes H.M."/>
            <person name="Almeida S.R."/>
            <person name="Stajich J.E."/>
            <person name="Lopes-Bezerra L.M."/>
            <person name="Vasconcelos A.T."/>
            <person name="Felipe M.S."/>
        </authorList>
    </citation>
    <scope>NUCLEOTIDE SEQUENCE [LARGE SCALE GENOMIC DNA]</scope>
    <source>
        <strain evidence="2 3">5110</strain>
    </source>
</reference>
<dbReference type="SUPFAM" id="SSF56112">
    <property type="entry name" value="Protein kinase-like (PK-like)"/>
    <property type="match status" value="1"/>
</dbReference>
<name>A0A0C2J1H5_9PEZI</name>
<dbReference type="PANTHER" id="PTHR21310">
    <property type="entry name" value="AMINOGLYCOSIDE PHOSPHOTRANSFERASE-RELATED-RELATED"/>
    <property type="match status" value="1"/>
</dbReference>
<dbReference type="EMBL" id="AWTV01000006">
    <property type="protein sequence ID" value="KIH92865.1"/>
    <property type="molecule type" value="Genomic_DNA"/>
</dbReference>
<dbReference type="AlphaFoldDB" id="A0A0C2J1H5"/>
<proteinExistence type="predicted"/>
<dbReference type="InterPro" id="IPR002575">
    <property type="entry name" value="Aminoglycoside_PTrfase"/>
</dbReference>
<protein>
    <recommendedName>
        <fullName evidence="1">Aminoglycoside phosphotransferase domain-containing protein</fullName>
    </recommendedName>
</protein>
<dbReference type="OrthoDB" id="5404599at2759"/>
<dbReference type="InterPro" id="IPR011009">
    <property type="entry name" value="Kinase-like_dom_sf"/>
</dbReference>